<organism evidence="1 2">
    <name type="scientific">Aedes albopictus</name>
    <name type="common">Asian tiger mosquito</name>
    <name type="synonym">Stegomyia albopicta</name>
    <dbReference type="NCBI Taxonomy" id="7160"/>
    <lineage>
        <taxon>Eukaryota</taxon>
        <taxon>Metazoa</taxon>
        <taxon>Ecdysozoa</taxon>
        <taxon>Arthropoda</taxon>
        <taxon>Hexapoda</taxon>
        <taxon>Insecta</taxon>
        <taxon>Pterygota</taxon>
        <taxon>Neoptera</taxon>
        <taxon>Endopterygota</taxon>
        <taxon>Diptera</taxon>
        <taxon>Nematocera</taxon>
        <taxon>Culicoidea</taxon>
        <taxon>Culicidae</taxon>
        <taxon>Culicinae</taxon>
        <taxon>Aedini</taxon>
        <taxon>Aedes</taxon>
        <taxon>Stegomyia</taxon>
    </lineage>
</organism>
<dbReference type="RefSeq" id="XP_062699019.1">
    <property type="nucleotide sequence ID" value="XM_062843035.1"/>
</dbReference>
<reference evidence="2" key="1">
    <citation type="journal article" date="2015" name="Proc. Natl. Acad. Sci. U.S.A.">
        <title>Genome sequence of the Asian Tiger mosquito, Aedes albopictus, reveals insights into its biology, genetics, and evolution.</title>
        <authorList>
            <person name="Chen X.G."/>
            <person name="Jiang X."/>
            <person name="Gu J."/>
            <person name="Xu M."/>
            <person name="Wu Y."/>
            <person name="Deng Y."/>
            <person name="Zhang C."/>
            <person name="Bonizzoni M."/>
            <person name="Dermauw W."/>
            <person name="Vontas J."/>
            <person name="Armbruster P."/>
            <person name="Huang X."/>
            <person name="Yang Y."/>
            <person name="Zhang H."/>
            <person name="He W."/>
            <person name="Peng H."/>
            <person name="Liu Y."/>
            <person name="Wu K."/>
            <person name="Chen J."/>
            <person name="Lirakis M."/>
            <person name="Topalis P."/>
            <person name="Van Leeuwen T."/>
            <person name="Hall A.B."/>
            <person name="Jiang X."/>
            <person name="Thorpe C."/>
            <person name="Mueller R.L."/>
            <person name="Sun C."/>
            <person name="Waterhouse R.M."/>
            <person name="Yan G."/>
            <person name="Tu Z.J."/>
            <person name="Fang X."/>
            <person name="James A.A."/>
        </authorList>
    </citation>
    <scope>NUCLEOTIDE SEQUENCE [LARGE SCALE GENOMIC DNA]</scope>
    <source>
        <strain evidence="2">Foshan</strain>
    </source>
</reference>
<accession>A0ABM1ZTB0</accession>
<evidence type="ECO:0000313" key="2">
    <source>
        <dbReference type="Proteomes" id="UP000069940"/>
    </source>
</evidence>
<dbReference type="Proteomes" id="UP000069940">
    <property type="component" value="Unassembled WGS sequence"/>
</dbReference>
<sequence length="100" mass="11603">MATDNNLTIDLPFPESVLSTFRDCGVGTVELINCTKTQFVEALSRADVEWRFDHIWKIVQDWRQQNKLENVQILHVDETCHQEKKEVISPEAVCCLLCIR</sequence>
<dbReference type="EnsemblMetazoa" id="AALFPA23_021464.R31743">
    <property type="protein sequence ID" value="AALFPA23_021464.P31743"/>
    <property type="gene ID" value="AALFPA23_021464"/>
</dbReference>
<proteinExistence type="predicted"/>
<protein>
    <submittedName>
        <fullName evidence="1">Uncharacterized protein</fullName>
    </submittedName>
</protein>
<name>A0ABM1ZTB0_AEDAL</name>
<dbReference type="GeneID" id="134284283"/>
<keyword evidence="2" id="KW-1185">Reference proteome</keyword>
<evidence type="ECO:0000313" key="1">
    <source>
        <dbReference type="EnsemblMetazoa" id="AALFPA23_021464.P31743"/>
    </source>
</evidence>
<reference evidence="1" key="2">
    <citation type="submission" date="2025-05" db="UniProtKB">
        <authorList>
            <consortium name="EnsemblMetazoa"/>
        </authorList>
    </citation>
    <scope>IDENTIFICATION</scope>
    <source>
        <strain evidence="1">Foshan</strain>
    </source>
</reference>